<protein>
    <submittedName>
        <fullName evidence="2">Uncharacterized protein</fullName>
    </submittedName>
</protein>
<feature type="compositionally biased region" description="Basic and acidic residues" evidence="1">
    <location>
        <begin position="185"/>
        <end position="196"/>
    </location>
</feature>
<dbReference type="Proteomes" id="UP001492380">
    <property type="component" value="Unassembled WGS sequence"/>
</dbReference>
<keyword evidence="3" id="KW-1185">Reference proteome</keyword>
<organism evidence="2 3">
    <name type="scientific">Phyllosticta capitalensis</name>
    <dbReference type="NCBI Taxonomy" id="121624"/>
    <lineage>
        <taxon>Eukaryota</taxon>
        <taxon>Fungi</taxon>
        <taxon>Dikarya</taxon>
        <taxon>Ascomycota</taxon>
        <taxon>Pezizomycotina</taxon>
        <taxon>Dothideomycetes</taxon>
        <taxon>Dothideomycetes incertae sedis</taxon>
        <taxon>Botryosphaeriales</taxon>
        <taxon>Phyllostictaceae</taxon>
        <taxon>Phyllosticta</taxon>
    </lineage>
</organism>
<dbReference type="EMBL" id="JBBWRZ010000011">
    <property type="protein sequence ID" value="KAK8226238.1"/>
    <property type="molecule type" value="Genomic_DNA"/>
</dbReference>
<evidence type="ECO:0000256" key="1">
    <source>
        <dbReference type="SAM" id="MobiDB-lite"/>
    </source>
</evidence>
<comment type="caution">
    <text evidence="2">The sequence shown here is derived from an EMBL/GenBank/DDBJ whole genome shotgun (WGS) entry which is preliminary data.</text>
</comment>
<feature type="region of interest" description="Disordered" evidence="1">
    <location>
        <begin position="185"/>
        <end position="205"/>
    </location>
</feature>
<evidence type="ECO:0000313" key="2">
    <source>
        <dbReference type="EMBL" id="KAK8226238.1"/>
    </source>
</evidence>
<sequence length="205" mass="23174">MCIRYVPIYQCNHREHRPQPELYLCSRALCAFAYQAKTAPIISTTNGTFVCQKLASRTAGCLTKSSSELQLFYQIAPGWCDGCLANGRATSCQELMDRDMLPFKTADVGCCFAWVDGVAVARRWYTEAQERVRAGEGEQWEVQAVAHPLHNRDEGVECSEWLDHRKRSQVANKKRWNMGTGEVMARDIVARRDPNSPREGQGAKK</sequence>
<evidence type="ECO:0000313" key="3">
    <source>
        <dbReference type="Proteomes" id="UP001492380"/>
    </source>
</evidence>
<name>A0ABR1YDJ0_9PEZI</name>
<proteinExistence type="predicted"/>
<reference evidence="2 3" key="1">
    <citation type="submission" date="2024-04" db="EMBL/GenBank/DDBJ databases">
        <title>Phyllosticta paracitricarpa is synonymous to the EU quarantine fungus P. citricarpa based on phylogenomic analyses.</title>
        <authorList>
            <consortium name="Lawrence Berkeley National Laboratory"/>
            <person name="Van Ingen-Buijs V.A."/>
            <person name="Van Westerhoven A.C."/>
            <person name="Haridas S."/>
            <person name="Skiadas P."/>
            <person name="Martin F."/>
            <person name="Groenewald J.Z."/>
            <person name="Crous P.W."/>
            <person name="Seidl M.F."/>
        </authorList>
    </citation>
    <scope>NUCLEOTIDE SEQUENCE [LARGE SCALE GENOMIC DNA]</scope>
    <source>
        <strain evidence="2 3">CBS 123374</strain>
    </source>
</reference>
<accession>A0ABR1YDJ0</accession>
<gene>
    <name evidence="2" type="ORF">HDK90DRAFT_537180</name>
</gene>